<dbReference type="Proteomes" id="UP000812961">
    <property type="component" value="Unassembled WGS sequence"/>
</dbReference>
<comment type="similarity">
    <text evidence="2">Belongs to the glycosyl hydrolase 56 family.</text>
</comment>
<evidence type="ECO:0000256" key="1">
    <source>
        <dbReference type="ARBA" id="ARBA00004613"/>
    </source>
</evidence>
<dbReference type="RefSeq" id="WP_220252674.1">
    <property type="nucleotide sequence ID" value="NZ_JAICCF010000004.1"/>
</dbReference>
<comment type="subcellular location">
    <subcellularLocation>
        <location evidence="1">Secreted</location>
    </subcellularLocation>
</comment>
<evidence type="ECO:0000313" key="8">
    <source>
        <dbReference type="Proteomes" id="UP000812961"/>
    </source>
</evidence>
<evidence type="ECO:0000256" key="4">
    <source>
        <dbReference type="ARBA" id="ARBA00022525"/>
    </source>
</evidence>
<proteinExistence type="inferred from homology"/>
<keyword evidence="4" id="KW-0964">Secreted</keyword>
<accession>A0ABS7GJG3</accession>
<keyword evidence="5" id="KW-1015">Disulfide bond</keyword>
<keyword evidence="8" id="KW-1185">Reference proteome</keyword>
<comment type="caution">
    <text evidence="7">The sequence shown here is derived from an EMBL/GenBank/DDBJ whole genome shotgun (WGS) entry which is preliminary data.</text>
</comment>
<dbReference type="Pfam" id="PF01630">
    <property type="entry name" value="Glyco_hydro_56"/>
    <property type="match status" value="1"/>
</dbReference>
<evidence type="ECO:0000313" key="7">
    <source>
        <dbReference type="EMBL" id="MBW8687360.1"/>
    </source>
</evidence>
<comment type="subunit">
    <text evidence="3">Monomer.</text>
</comment>
<dbReference type="InterPro" id="IPR017853">
    <property type="entry name" value="GH"/>
</dbReference>
<protein>
    <recommendedName>
        <fullName evidence="6">Venom spreading factor</fullName>
    </recommendedName>
</protein>
<dbReference type="PANTHER" id="PTHR11769">
    <property type="entry name" value="HYALURONIDASE"/>
    <property type="match status" value="1"/>
</dbReference>
<dbReference type="PANTHER" id="PTHR11769:SF9">
    <property type="entry name" value="HYALURONIDASE"/>
    <property type="match status" value="1"/>
</dbReference>
<dbReference type="InterPro" id="IPR018155">
    <property type="entry name" value="Hyaluronidase"/>
</dbReference>
<reference evidence="7 8" key="1">
    <citation type="submission" date="2021-08" db="EMBL/GenBank/DDBJ databases">
        <title>The genome sequence of Chitinophaga sp. B61.</title>
        <authorList>
            <person name="Zhang X."/>
        </authorList>
    </citation>
    <scope>NUCLEOTIDE SEQUENCE [LARGE SCALE GENOMIC DNA]</scope>
    <source>
        <strain evidence="7 8">B61</strain>
    </source>
</reference>
<dbReference type="Gene3D" id="3.20.20.70">
    <property type="entry name" value="Aldolase class I"/>
    <property type="match status" value="1"/>
</dbReference>
<evidence type="ECO:0000256" key="5">
    <source>
        <dbReference type="ARBA" id="ARBA00023157"/>
    </source>
</evidence>
<evidence type="ECO:0000256" key="3">
    <source>
        <dbReference type="ARBA" id="ARBA00011245"/>
    </source>
</evidence>
<evidence type="ECO:0000256" key="6">
    <source>
        <dbReference type="ARBA" id="ARBA00030077"/>
    </source>
</evidence>
<dbReference type="InterPro" id="IPR013785">
    <property type="entry name" value="Aldolase_TIM"/>
</dbReference>
<dbReference type="SUPFAM" id="SSF51445">
    <property type="entry name" value="(Trans)glycosidases"/>
    <property type="match status" value="1"/>
</dbReference>
<dbReference type="EMBL" id="JAICCF010000004">
    <property type="protein sequence ID" value="MBW8687360.1"/>
    <property type="molecule type" value="Genomic_DNA"/>
</dbReference>
<organism evidence="7 8">
    <name type="scientific">Chitinophaga rhizophila</name>
    <dbReference type="NCBI Taxonomy" id="2866212"/>
    <lineage>
        <taxon>Bacteria</taxon>
        <taxon>Pseudomonadati</taxon>
        <taxon>Bacteroidota</taxon>
        <taxon>Chitinophagia</taxon>
        <taxon>Chitinophagales</taxon>
        <taxon>Chitinophagaceae</taxon>
        <taxon>Chitinophaga</taxon>
    </lineage>
</organism>
<sequence length="303" mass="33818">MKYLIFSILIIAGSMLCKQLPAQQKVQLKSSQPRVYLCMDNAGSDMSSERQANNMGAVKLIGGADISSGNTLVINSKTLIAAIRKAFPDSLMQGIGVLDWEGKELGILRRQPESDPAFQDAMKKMMAVLSIAQQTRPNVSWGFYGIPVREFWKRNSDWKASGNRLLPLLRQQDALFPSIYLLYNSATVNNVLSGDYTKDNVRQAVTLGAKTGKPVLPFIYHRYPDFSLVPLNVFRQQARDILSVDVNGNKVAGIVWWGADSYYYRTNNKVLMREAGKAQDAGKHFSDLVRQYSAELIKATKGQ</sequence>
<name>A0ABS7GJG3_9BACT</name>
<evidence type="ECO:0000256" key="2">
    <source>
        <dbReference type="ARBA" id="ARBA00008871"/>
    </source>
</evidence>
<gene>
    <name evidence="7" type="ORF">K1Y79_23695</name>
</gene>